<evidence type="ECO:0000313" key="3">
    <source>
        <dbReference type="RefSeq" id="XP_034255723.1"/>
    </source>
</evidence>
<organism evidence="3">
    <name type="scientific">Thrips palmi</name>
    <name type="common">Melon thrips</name>
    <dbReference type="NCBI Taxonomy" id="161013"/>
    <lineage>
        <taxon>Eukaryota</taxon>
        <taxon>Metazoa</taxon>
        <taxon>Ecdysozoa</taxon>
        <taxon>Arthropoda</taxon>
        <taxon>Hexapoda</taxon>
        <taxon>Insecta</taxon>
        <taxon>Pterygota</taxon>
        <taxon>Neoptera</taxon>
        <taxon>Paraneoptera</taxon>
        <taxon>Thysanoptera</taxon>
        <taxon>Terebrantia</taxon>
        <taxon>Thripoidea</taxon>
        <taxon>Thripidae</taxon>
        <taxon>Thrips</taxon>
    </lineage>
</organism>
<dbReference type="InParanoid" id="A0A6P9AC21"/>
<dbReference type="KEGG" id="tpal:117653859"/>
<dbReference type="GeneID" id="117653859"/>
<dbReference type="OrthoDB" id="10605449at2759"/>
<accession>A0A6P9AC21</accession>
<sequence>MANYPPGVPNLPRGHGGRPGRPGRPALAVQPWPSRPPSPHSSDKCPPWPCWPCQVPPGRGCCCVHRHHHGDSSAASSEEDAVGSGDARIQRCVRTSAPNLLVEGTYAHLAKVDACAARGMDAIAAGTPPPVAADVVAACVDGESFPDSVLPFVADFKDCVKRGLT</sequence>
<protein>
    <submittedName>
        <fullName evidence="3">Uncharacterized protein LOC117653859</fullName>
    </submittedName>
</protein>
<gene>
    <name evidence="3" type="primary">LOC117653859</name>
</gene>
<evidence type="ECO:0000256" key="1">
    <source>
        <dbReference type="SAM" id="MobiDB-lite"/>
    </source>
</evidence>
<dbReference type="AlphaFoldDB" id="A0A6P9AC21"/>
<dbReference type="RefSeq" id="XP_034255723.1">
    <property type="nucleotide sequence ID" value="XM_034399832.1"/>
</dbReference>
<reference evidence="3" key="1">
    <citation type="submission" date="2025-08" db="UniProtKB">
        <authorList>
            <consortium name="RefSeq"/>
        </authorList>
    </citation>
    <scope>IDENTIFICATION</scope>
    <source>
        <tissue evidence="3">Total insect</tissue>
    </source>
</reference>
<proteinExistence type="predicted"/>
<dbReference type="Proteomes" id="UP000515158">
    <property type="component" value="Unplaced"/>
</dbReference>
<evidence type="ECO:0000313" key="2">
    <source>
        <dbReference type="Proteomes" id="UP000515158"/>
    </source>
</evidence>
<keyword evidence="2" id="KW-1185">Reference proteome</keyword>
<feature type="region of interest" description="Disordered" evidence="1">
    <location>
        <begin position="1"/>
        <end position="41"/>
    </location>
</feature>
<name>A0A6P9AC21_THRPL</name>